<keyword evidence="1" id="KW-0472">Membrane</keyword>
<comment type="caution">
    <text evidence="2">The sequence shown here is derived from an EMBL/GenBank/DDBJ whole genome shotgun (WGS) entry which is preliminary data.</text>
</comment>
<feature type="transmembrane region" description="Helical" evidence="1">
    <location>
        <begin position="60"/>
        <end position="79"/>
    </location>
</feature>
<protein>
    <submittedName>
        <fullName evidence="2">Uncharacterized protein</fullName>
    </submittedName>
</protein>
<keyword evidence="1" id="KW-0812">Transmembrane</keyword>
<name>A0A1F6Y372_9BACT</name>
<dbReference type="Proteomes" id="UP000178645">
    <property type="component" value="Unassembled WGS sequence"/>
</dbReference>
<organism evidence="2 3">
    <name type="scientific">Candidatus Nomurabacteria bacterium RIFCSPLOWO2_12_FULL_44_11</name>
    <dbReference type="NCBI Taxonomy" id="1801796"/>
    <lineage>
        <taxon>Bacteria</taxon>
        <taxon>Candidatus Nomuraibacteriota</taxon>
    </lineage>
</organism>
<evidence type="ECO:0000313" key="2">
    <source>
        <dbReference type="EMBL" id="OGJ00792.1"/>
    </source>
</evidence>
<accession>A0A1F6Y372</accession>
<sequence length="88" mass="9810">MVLRILASLGFLVSILYFPFWLSVILAFGMALYFSIFWEAVVLFLLSDLLFGVPGAGLGGATYISFTISALGLIALEYFKKKLKFYPK</sequence>
<feature type="transmembrane region" description="Helical" evidence="1">
    <location>
        <begin position="6"/>
        <end position="29"/>
    </location>
</feature>
<proteinExistence type="predicted"/>
<keyword evidence="1" id="KW-1133">Transmembrane helix</keyword>
<evidence type="ECO:0000313" key="3">
    <source>
        <dbReference type="Proteomes" id="UP000178645"/>
    </source>
</evidence>
<reference evidence="2 3" key="1">
    <citation type="journal article" date="2016" name="Nat. Commun.">
        <title>Thousands of microbial genomes shed light on interconnected biogeochemical processes in an aquifer system.</title>
        <authorList>
            <person name="Anantharaman K."/>
            <person name="Brown C.T."/>
            <person name="Hug L.A."/>
            <person name="Sharon I."/>
            <person name="Castelle C.J."/>
            <person name="Probst A.J."/>
            <person name="Thomas B.C."/>
            <person name="Singh A."/>
            <person name="Wilkins M.J."/>
            <person name="Karaoz U."/>
            <person name="Brodie E.L."/>
            <person name="Williams K.H."/>
            <person name="Hubbard S.S."/>
            <person name="Banfield J.F."/>
        </authorList>
    </citation>
    <scope>NUCLEOTIDE SEQUENCE [LARGE SCALE GENOMIC DNA]</scope>
</reference>
<dbReference type="AlphaFoldDB" id="A0A1F6Y372"/>
<gene>
    <name evidence="2" type="ORF">A3G53_03595</name>
</gene>
<evidence type="ECO:0000256" key="1">
    <source>
        <dbReference type="SAM" id="Phobius"/>
    </source>
</evidence>
<dbReference type="EMBL" id="MFVU01000035">
    <property type="protein sequence ID" value="OGJ00792.1"/>
    <property type="molecule type" value="Genomic_DNA"/>
</dbReference>